<evidence type="ECO:0000259" key="2">
    <source>
        <dbReference type="Pfam" id="PF12695"/>
    </source>
</evidence>
<name>A0ABN2PPK3_9MICO</name>
<dbReference type="InterPro" id="IPR029058">
    <property type="entry name" value="AB_hydrolase_fold"/>
</dbReference>
<protein>
    <submittedName>
        <fullName evidence="3">Alpha/beta hydrolase</fullName>
    </submittedName>
</protein>
<dbReference type="EMBL" id="BAAAOF010000003">
    <property type="protein sequence ID" value="GAA1927040.1"/>
    <property type="molecule type" value="Genomic_DNA"/>
</dbReference>
<accession>A0ABN2PPK3</accession>
<organism evidence="3 4">
    <name type="scientific">Microbacterium aoyamense</name>
    <dbReference type="NCBI Taxonomy" id="344166"/>
    <lineage>
        <taxon>Bacteria</taxon>
        <taxon>Bacillati</taxon>
        <taxon>Actinomycetota</taxon>
        <taxon>Actinomycetes</taxon>
        <taxon>Micrococcales</taxon>
        <taxon>Microbacteriaceae</taxon>
        <taxon>Microbacterium</taxon>
    </lineage>
</organism>
<dbReference type="Gene3D" id="3.40.50.1820">
    <property type="entry name" value="alpha/beta hydrolase"/>
    <property type="match status" value="1"/>
</dbReference>
<evidence type="ECO:0000256" key="1">
    <source>
        <dbReference type="SAM" id="Phobius"/>
    </source>
</evidence>
<dbReference type="GO" id="GO:0016787">
    <property type="term" value="F:hydrolase activity"/>
    <property type="evidence" value="ECO:0007669"/>
    <property type="project" value="UniProtKB-KW"/>
</dbReference>
<keyword evidence="1" id="KW-1133">Transmembrane helix</keyword>
<reference evidence="3 4" key="1">
    <citation type="journal article" date="2019" name="Int. J. Syst. Evol. Microbiol.">
        <title>The Global Catalogue of Microorganisms (GCM) 10K type strain sequencing project: providing services to taxonomists for standard genome sequencing and annotation.</title>
        <authorList>
            <consortium name="The Broad Institute Genomics Platform"/>
            <consortium name="The Broad Institute Genome Sequencing Center for Infectious Disease"/>
            <person name="Wu L."/>
            <person name="Ma J."/>
        </authorList>
    </citation>
    <scope>NUCLEOTIDE SEQUENCE [LARGE SCALE GENOMIC DNA]</scope>
    <source>
        <strain evidence="3 4">JCM 14900</strain>
    </source>
</reference>
<keyword evidence="4" id="KW-1185">Reference proteome</keyword>
<dbReference type="InterPro" id="IPR029059">
    <property type="entry name" value="AB_hydrolase_5"/>
</dbReference>
<feature type="domain" description="Alpha/beta hydrolase fold-5" evidence="2">
    <location>
        <begin position="78"/>
        <end position="235"/>
    </location>
</feature>
<evidence type="ECO:0000313" key="4">
    <source>
        <dbReference type="Proteomes" id="UP001501343"/>
    </source>
</evidence>
<comment type="caution">
    <text evidence="3">The sequence shown here is derived from an EMBL/GenBank/DDBJ whole genome shotgun (WGS) entry which is preliminary data.</text>
</comment>
<dbReference type="SUPFAM" id="SSF53474">
    <property type="entry name" value="alpha/beta-Hydrolases"/>
    <property type="match status" value="1"/>
</dbReference>
<sequence>MTTSKAPRWRRILWWVLGSLGALVLVAAIAIVVWSQVGVMAAEPEPLAAVRADDRIVITEDSAGIVLAPASGASDIGLVYIPGAKVDPWAYAAKLSGVVADDGVTVVITKPWLNLAFFDLRPLDAFTALAPDVGTWIVGGHSLGGVRACMMATDADALALFASYCATDLSGSGLPAISISGSEDGLSTPQKIEDARHLLPPDADFVEIEGASHSSFGDYGPQDGDGTPAISDEEMTAQLTELVGGFAASLSG</sequence>
<evidence type="ECO:0000313" key="3">
    <source>
        <dbReference type="EMBL" id="GAA1927040.1"/>
    </source>
</evidence>
<dbReference type="Pfam" id="PF12695">
    <property type="entry name" value="Abhydrolase_5"/>
    <property type="match status" value="1"/>
</dbReference>
<proteinExistence type="predicted"/>
<feature type="transmembrane region" description="Helical" evidence="1">
    <location>
        <begin position="12"/>
        <end position="34"/>
    </location>
</feature>
<keyword evidence="1" id="KW-0812">Transmembrane</keyword>
<dbReference type="RefSeq" id="WP_248150838.1">
    <property type="nucleotide sequence ID" value="NZ_BAAAOF010000003.1"/>
</dbReference>
<keyword evidence="3" id="KW-0378">Hydrolase</keyword>
<gene>
    <name evidence="3" type="ORF">GCM10009775_18990</name>
</gene>
<keyword evidence="1" id="KW-0472">Membrane</keyword>
<dbReference type="Proteomes" id="UP001501343">
    <property type="component" value="Unassembled WGS sequence"/>
</dbReference>